<evidence type="ECO:0000259" key="1">
    <source>
        <dbReference type="Pfam" id="PF00248"/>
    </source>
</evidence>
<dbReference type="InterPro" id="IPR023210">
    <property type="entry name" value="NADP_OxRdtase_dom"/>
</dbReference>
<dbReference type="InterPro" id="IPR020471">
    <property type="entry name" value="AKR"/>
</dbReference>
<dbReference type="Pfam" id="PF00248">
    <property type="entry name" value="Aldo_ket_red"/>
    <property type="match status" value="1"/>
</dbReference>
<dbReference type="OrthoDB" id="2310150at2759"/>
<dbReference type="InterPro" id="IPR036812">
    <property type="entry name" value="NAD(P)_OxRdtase_dom_sf"/>
</dbReference>
<comment type="caution">
    <text evidence="2">The sequence shown here is derived from an EMBL/GenBank/DDBJ whole genome shotgun (WGS) entry which is preliminary data.</text>
</comment>
<dbReference type="EMBL" id="CAICTM010000042">
    <property type="protein sequence ID" value="CAB9498616.1"/>
    <property type="molecule type" value="Genomic_DNA"/>
</dbReference>
<dbReference type="PRINTS" id="PR00069">
    <property type="entry name" value="ALDKETRDTASE"/>
</dbReference>
<dbReference type="AlphaFoldDB" id="A0A9N8DDA7"/>
<dbReference type="CDD" id="cd19094">
    <property type="entry name" value="AKR_Tas-like"/>
    <property type="match status" value="1"/>
</dbReference>
<dbReference type="PANTHER" id="PTHR43364">
    <property type="entry name" value="NADH-SPECIFIC METHYLGLYOXAL REDUCTASE-RELATED"/>
    <property type="match status" value="1"/>
</dbReference>
<protein>
    <submittedName>
        <fullName evidence="2">Gated potassium channel subunit beta</fullName>
    </submittedName>
</protein>
<name>A0A9N8DDA7_9STRA</name>
<dbReference type="SUPFAM" id="SSF51430">
    <property type="entry name" value="NAD(P)-linked oxidoreductase"/>
    <property type="match status" value="1"/>
</dbReference>
<dbReference type="InterPro" id="IPR050523">
    <property type="entry name" value="AKR_Detox_Biosynth"/>
</dbReference>
<reference evidence="2" key="1">
    <citation type="submission" date="2020-06" db="EMBL/GenBank/DDBJ databases">
        <authorList>
            <consortium name="Plant Systems Biology data submission"/>
        </authorList>
    </citation>
    <scope>NUCLEOTIDE SEQUENCE</scope>
    <source>
        <strain evidence="2">D6</strain>
    </source>
</reference>
<dbReference type="Proteomes" id="UP001153069">
    <property type="component" value="Unassembled WGS sequence"/>
</dbReference>
<evidence type="ECO:0000313" key="3">
    <source>
        <dbReference type="Proteomes" id="UP001153069"/>
    </source>
</evidence>
<accession>A0A9N8DDA7</accession>
<keyword evidence="2" id="KW-0406">Ion transport</keyword>
<dbReference type="GO" id="GO:0016491">
    <property type="term" value="F:oxidoreductase activity"/>
    <property type="evidence" value="ECO:0007669"/>
    <property type="project" value="InterPro"/>
</dbReference>
<keyword evidence="2" id="KW-0813">Transport</keyword>
<proteinExistence type="predicted"/>
<organism evidence="2 3">
    <name type="scientific">Seminavis robusta</name>
    <dbReference type="NCBI Taxonomy" id="568900"/>
    <lineage>
        <taxon>Eukaryota</taxon>
        <taxon>Sar</taxon>
        <taxon>Stramenopiles</taxon>
        <taxon>Ochrophyta</taxon>
        <taxon>Bacillariophyta</taxon>
        <taxon>Bacillariophyceae</taxon>
        <taxon>Bacillariophycidae</taxon>
        <taxon>Naviculales</taxon>
        <taxon>Naviculaceae</taxon>
        <taxon>Seminavis</taxon>
    </lineage>
</organism>
<evidence type="ECO:0000313" key="2">
    <source>
        <dbReference type="EMBL" id="CAB9498616.1"/>
    </source>
</evidence>
<feature type="domain" description="NADP-dependent oxidoreductase" evidence="1">
    <location>
        <begin position="29"/>
        <end position="375"/>
    </location>
</feature>
<dbReference type="Gene3D" id="3.20.20.100">
    <property type="entry name" value="NADP-dependent oxidoreductase domain"/>
    <property type="match status" value="1"/>
</dbReference>
<sequence length="389" mass="42908">MRATLVSMALAVRGARRLGGSDLVVSEACLGTMTWGVQNNQEDANEQLDYARDFGINFIDTAELYPVPLTAPEWRAGTTEEILGNYLKKIGSAARDELVVATKVAGFFPNSPVAAQRSVPPITDGPLPDCRLDSQSVNTACDASLRRLQTDRIDLLQIHWPDRYLPVFGQLQFDHDKKREGEIPIIETASAFRDLIEAGKVRYIGLSNESPYGVAEWIKATEALGIRDKLVSIQNSYSLLDRRFEADLAESCARYNIGLLPWSVLAGGLLSGKYASQTAGPKSRFIKYPEYMSRWSPATATPETLQAVDDYVKIAEQANLSPSQLAIAYVRSRRFVSDLGSVIVGATTLEQLKENLEPFHDAHSPKLDSTVVDAINKIHMRCRDPSCSL</sequence>
<keyword evidence="3" id="KW-1185">Reference proteome</keyword>
<keyword evidence="2" id="KW-0407">Ion channel</keyword>
<dbReference type="PANTHER" id="PTHR43364:SF17">
    <property type="entry name" value="ALDO KETO REDUCTASE"/>
    <property type="match status" value="1"/>
</dbReference>
<gene>
    <name evidence="2" type="ORF">SEMRO_42_G025440.1</name>
</gene>
<dbReference type="GO" id="GO:0034220">
    <property type="term" value="P:monoatomic ion transmembrane transport"/>
    <property type="evidence" value="ECO:0007669"/>
    <property type="project" value="UniProtKB-KW"/>
</dbReference>